<protein>
    <submittedName>
        <fullName evidence="2">6-phosphogluconolactonase (Cycloisomerase 2 family)</fullName>
    </submittedName>
</protein>
<comment type="similarity">
    <text evidence="1">Belongs to the cycloisomerase 2 family.</text>
</comment>
<accession>A0ABS4ZCR0</accession>
<organism evidence="2 3">
    <name type="scientific">Microlunatus capsulatus</name>
    <dbReference type="NCBI Taxonomy" id="99117"/>
    <lineage>
        <taxon>Bacteria</taxon>
        <taxon>Bacillati</taxon>
        <taxon>Actinomycetota</taxon>
        <taxon>Actinomycetes</taxon>
        <taxon>Propionibacteriales</taxon>
        <taxon>Propionibacteriaceae</taxon>
        <taxon>Microlunatus</taxon>
    </lineage>
</organism>
<reference evidence="2 3" key="1">
    <citation type="submission" date="2021-03" db="EMBL/GenBank/DDBJ databases">
        <title>Sequencing the genomes of 1000 actinobacteria strains.</title>
        <authorList>
            <person name="Klenk H.-P."/>
        </authorList>
    </citation>
    <scope>NUCLEOTIDE SEQUENCE [LARGE SCALE GENOMIC DNA]</scope>
    <source>
        <strain evidence="2 3">DSM 12936</strain>
    </source>
</reference>
<evidence type="ECO:0000313" key="3">
    <source>
        <dbReference type="Proteomes" id="UP000758168"/>
    </source>
</evidence>
<dbReference type="InterPro" id="IPR019405">
    <property type="entry name" value="Lactonase_7-beta_prop"/>
</dbReference>
<dbReference type="InterPro" id="IPR015943">
    <property type="entry name" value="WD40/YVTN_repeat-like_dom_sf"/>
</dbReference>
<keyword evidence="3" id="KW-1185">Reference proteome</keyword>
<dbReference type="SUPFAM" id="SSF51004">
    <property type="entry name" value="C-terminal (heme d1) domain of cytochrome cd1-nitrite reductase"/>
    <property type="match status" value="1"/>
</dbReference>
<evidence type="ECO:0000256" key="1">
    <source>
        <dbReference type="ARBA" id="ARBA00005564"/>
    </source>
</evidence>
<evidence type="ECO:0000313" key="2">
    <source>
        <dbReference type="EMBL" id="MBP2418520.1"/>
    </source>
</evidence>
<dbReference type="RefSeq" id="WP_210058055.1">
    <property type="nucleotide sequence ID" value="NZ_BAAAMH010000024.1"/>
</dbReference>
<name>A0ABS4ZCR0_9ACTN</name>
<dbReference type="Proteomes" id="UP000758168">
    <property type="component" value="Unassembled WGS sequence"/>
</dbReference>
<proteinExistence type="inferred from homology"/>
<sequence length="360" mass="36495">MQPAVGTTLPGQVVIGGYTPGPDGDAVGLTSLRPGPDGDGLAVVGSLALPSPTYLVAHPEQPWLFVVGEAEDGQVSSVRLEDDGGLTLLSTQATGGSGSCHVALTADGRHVLVADYGSGTVCCVPVGDDGRLAARTGFWRSEGSGPDAERQESPHAHQVVVDGDEVLVADLGTDQVLRLRVGADGDLQEAGPAVPLPAGSGPRHLVVLGDHLVVATELSGELWLGRRASDGGWTEVDRVPCTATTGDGELYPSALRADGDTVLVANRGPGTVATFALDAEAGTLRLLEERSGGGRWPRDLVVSDDLLWVANQTDDVVTVLRRGGDDGGGDGGGDGEGEPVLLLATPAPACILLGPAGVDG</sequence>
<comment type="caution">
    <text evidence="2">The sequence shown here is derived from an EMBL/GenBank/DDBJ whole genome shotgun (WGS) entry which is preliminary data.</text>
</comment>
<dbReference type="InterPro" id="IPR050282">
    <property type="entry name" value="Cycloisomerase_2"/>
</dbReference>
<dbReference type="Gene3D" id="2.130.10.10">
    <property type="entry name" value="YVTN repeat-like/Quinoprotein amine dehydrogenase"/>
    <property type="match status" value="1"/>
</dbReference>
<dbReference type="Pfam" id="PF10282">
    <property type="entry name" value="Lactonase"/>
    <property type="match status" value="1"/>
</dbReference>
<dbReference type="PANTHER" id="PTHR30344:SF1">
    <property type="entry name" value="6-PHOSPHOGLUCONOLACTONASE"/>
    <property type="match status" value="1"/>
</dbReference>
<dbReference type="PANTHER" id="PTHR30344">
    <property type="entry name" value="6-PHOSPHOGLUCONOLACTONASE-RELATED"/>
    <property type="match status" value="1"/>
</dbReference>
<dbReference type="InterPro" id="IPR011048">
    <property type="entry name" value="Haem_d1_sf"/>
</dbReference>
<gene>
    <name evidence="2" type="ORF">JOF54_003442</name>
</gene>
<dbReference type="EMBL" id="JAGIOB010000001">
    <property type="protein sequence ID" value="MBP2418520.1"/>
    <property type="molecule type" value="Genomic_DNA"/>
</dbReference>